<dbReference type="OrthoDB" id="3432781at2759"/>
<dbReference type="Proteomes" id="UP001140502">
    <property type="component" value="Unassembled WGS sequence"/>
</dbReference>
<gene>
    <name evidence="2" type="ORF">N0V84_000654</name>
</gene>
<dbReference type="Pfam" id="PF13095">
    <property type="entry name" value="FTA2"/>
    <property type="match status" value="1"/>
</dbReference>
<evidence type="ECO:0000256" key="1">
    <source>
        <dbReference type="SAM" id="MobiDB-lite"/>
    </source>
</evidence>
<evidence type="ECO:0008006" key="4">
    <source>
        <dbReference type="Google" id="ProtNLM"/>
    </source>
</evidence>
<name>A0A9W9BUZ7_9HYPO</name>
<reference evidence="2" key="1">
    <citation type="submission" date="2022-10" db="EMBL/GenBank/DDBJ databases">
        <title>Tapping the CABI collections for fungal endophytes: first genome assemblies for Collariella, Neodidymelliopsis, Ascochyta clinopodiicola, Didymella pomorum, Didymosphaeria variabile, Neocosmospora piperis and Neocucurbitaria cava.</title>
        <authorList>
            <person name="Hill R."/>
        </authorList>
    </citation>
    <scope>NUCLEOTIDE SEQUENCE</scope>
    <source>
        <strain evidence="2">IMI 366586</strain>
    </source>
</reference>
<feature type="region of interest" description="Disordered" evidence="1">
    <location>
        <begin position="323"/>
        <end position="372"/>
    </location>
</feature>
<accession>A0A9W9BUZ7</accession>
<feature type="compositionally biased region" description="Basic residues" evidence="1">
    <location>
        <begin position="341"/>
        <end position="362"/>
    </location>
</feature>
<evidence type="ECO:0000313" key="2">
    <source>
        <dbReference type="EMBL" id="KAJ4328866.1"/>
    </source>
</evidence>
<organism evidence="2 3">
    <name type="scientific">Fusarium piperis</name>
    <dbReference type="NCBI Taxonomy" id="1435070"/>
    <lineage>
        <taxon>Eukaryota</taxon>
        <taxon>Fungi</taxon>
        <taxon>Dikarya</taxon>
        <taxon>Ascomycota</taxon>
        <taxon>Pezizomycotina</taxon>
        <taxon>Sordariomycetes</taxon>
        <taxon>Hypocreomycetidae</taxon>
        <taxon>Hypocreales</taxon>
        <taxon>Nectriaceae</taxon>
        <taxon>Fusarium</taxon>
        <taxon>Fusarium solani species complex</taxon>
    </lineage>
</organism>
<dbReference type="EMBL" id="JAPEUR010000006">
    <property type="protein sequence ID" value="KAJ4328866.1"/>
    <property type="molecule type" value="Genomic_DNA"/>
</dbReference>
<comment type="caution">
    <text evidence="2">The sequence shown here is derived from an EMBL/GenBank/DDBJ whole genome shotgun (WGS) entry which is preliminary data.</text>
</comment>
<proteinExistence type="predicted"/>
<protein>
    <recommendedName>
        <fullName evidence="4">Protein kinase domain-containing protein</fullName>
    </recommendedName>
</protein>
<evidence type="ECO:0000313" key="3">
    <source>
        <dbReference type="Proteomes" id="UP001140502"/>
    </source>
</evidence>
<sequence>MTTLSPLPECEGPKLEPFPHDIAADDVEFLSQLVVESAHGTIIKMKISDKFYALKLFYGGRESVDVPSQEEYESGPTETMSREVFDRHFLPFENECRAFGRLKELGREYLAVKVHGYVAIQDADAIDRKLRRLWAKDKRYAIYSQAELEEMPFFRPEDGPSMGIVKDWVEKLEFDHPWEEEGQSLYDWACAGRSLARMLKGLHELHESGIVVRDLSLAQYVRGILVDLSMAWTIPHPFGPGGWKPRWTFESLAAADLYDFQTKVIDSWRGLAKIAHEFPEPERIPKTCSLRAYDTVLQTRDLRPRPGRQRPFLPMLSYRKDGLEMSQPPLHNPGDFDPSRIKKKRKRGDAKGPKGKSTKRRTKGQDKPAAAV</sequence>
<dbReference type="AlphaFoldDB" id="A0A9W9BUZ7"/>
<dbReference type="InterPro" id="IPR025213">
    <property type="entry name" value="Sim4_Fta2"/>
</dbReference>
<keyword evidence="3" id="KW-1185">Reference proteome</keyword>